<name>A0A0K2TGW9_LEPSM</name>
<feature type="non-terminal residue" evidence="1">
    <location>
        <position position="1"/>
    </location>
</feature>
<accession>A0A0K2TGW9</accession>
<reference evidence="1" key="1">
    <citation type="submission" date="2014-05" db="EMBL/GenBank/DDBJ databases">
        <authorList>
            <person name="Chronopoulou M."/>
        </authorList>
    </citation>
    <scope>NUCLEOTIDE SEQUENCE</scope>
    <source>
        <tissue evidence="1">Whole organism</tissue>
    </source>
</reference>
<organism evidence="1">
    <name type="scientific">Lepeophtheirus salmonis</name>
    <name type="common">Salmon louse</name>
    <name type="synonym">Caligus salmonis</name>
    <dbReference type="NCBI Taxonomy" id="72036"/>
    <lineage>
        <taxon>Eukaryota</taxon>
        <taxon>Metazoa</taxon>
        <taxon>Ecdysozoa</taxon>
        <taxon>Arthropoda</taxon>
        <taxon>Crustacea</taxon>
        <taxon>Multicrustacea</taxon>
        <taxon>Hexanauplia</taxon>
        <taxon>Copepoda</taxon>
        <taxon>Siphonostomatoida</taxon>
        <taxon>Caligidae</taxon>
        <taxon>Lepeophtheirus</taxon>
    </lineage>
</organism>
<sequence length="81" mass="9324">CHLGADILRQDNPTVKYWGVEVRAGRGARGCRPEVSHIVDSEVLVLLGRIGLQLTSCRQSEWIYLQSLQPSRHRHRRKYSN</sequence>
<proteinExistence type="predicted"/>
<evidence type="ECO:0000313" key="1">
    <source>
        <dbReference type="EMBL" id="CDW24741.1"/>
    </source>
</evidence>
<dbReference type="AlphaFoldDB" id="A0A0K2TGW9"/>
<dbReference type="EMBL" id="HACA01007380">
    <property type="protein sequence ID" value="CDW24741.1"/>
    <property type="molecule type" value="Transcribed_RNA"/>
</dbReference>
<protein>
    <submittedName>
        <fullName evidence="1">Uncharacterized protein</fullName>
    </submittedName>
</protein>